<evidence type="ECO:0000256" key="4">
    <source>
        <dbReference type="ARBA" id="ARBA00023125"/>
    </source>
</evidence>
<protein>
    <recommendedName>
        <fullName evidence="6">Mutator family transposase</fullName>
    </recommendedName>
</protein>
<accession>A0ABN6K723</accession>
<keyword evidence="6" id="KW-0814">Transposable element</keyword>
<evidence type="ECO:0000256" key="5">
    <source>
        <dbReference type="ARBA" id="ARBA00023172"/>
    </source>
</evidence>
<comment type="similarity">
    <text evidence="2 6">Belongs to the transposase mutator family.</text>
</comment>
<keyword evidence="4 6" id="KW-0238">DNA-binding</keyword>
<evidence type="ECO:0000313" key="8">
    <source>
        <dbReference type="EMBL" id="BDA65285.1"/>
    </source>
</evidence>
<feature type="region of interest" description="Disordered" evidence="7">
    <location>
        <begin position="63"/>
        <end position="89"/>
    </location>
</feature>
<gene>
    <name evidence="8" type="ORF">MANAM107_21190</name>
</gene>
<evidence type="ECO:0000256" key="7">
    <source>
        <dbReference type="SAM" id="MobiDB-lite"/>
    </source>
</evidence>
<keyword evidence="9" id="KW-1185">Reference proteome</keyword>
<organism evidence="8 9">
    <name type="scientific">Actinomyces capricornis</name>
    <dbReference type="NCBI Taxonomy" id="2755559"/>
    <lineage>
        <taxon>Bacteria</taxon>
        <taxon>Bacillati</taxon>
        <taxon>Actinomycetota</taxon>
        <taxon>Actinomycetes</taxon>
        <taxon>Actinomycetales</taxon>
        <taxon>Actinomycetaceae</taxon>
        <taxon>Actinomyces</taxon>
    </lineage>
</organism>
<dbReference type="PANTHER" id="PTHR33217:SF8">
    <property type="entry name" value="MUTATOR FAMILY TRANSPOSASE"/>
    <property type="match status" value="1"/>
</dbReference>
<dbReference type="RefSeq" id="WP_373314050.1">
    <property type="nucleotide sequence ID" value="NZ_AP025017.1"/>
</dbReference>
<feature type="region of interest" description="Disordered" evidence="7">
    <location>
        <begin position="116"/>
        <end position="149"/>
    </location>
</feature>
<dbReference type="EMBL" id="AP025017">
    <property type="protein sequence ID" value="BDA65285.1"/>
    <property type="molecule type" value="Genomic_DNA"/>
</dbReference>
<dbReference type="Pfam" id="PF00872">
    <property type="entry name" value="Transposase_mut"/>
    <property type="match status" value="1"/>
</dbReference>
<evidence type="ECO:0000313" key="9">
    <source>
        <dbReference type="Proteomes" id="UP000824496"/>
    </source>
</evidence>
<keyword evidence="3 6" id="KW-0815">Transposition</keyword>
<dbReference type="PANTHER" id="PTHR33217">
    <property type="entry name" value="TRANSPOSASE FOR INSERTION SEQUENCE ELEMENT IS1081"/>
    <property type="match status" value="1"/>
</dbReference>
<keyword evidence="5 6" id="KW-0233">DNA recombination</keyword>
<comment type="function">
    <text evidence="1 6">Required for the transposition of the insertion element.</text>
</comment>
<evidence type="ECO:0000256" key="2">
    <source>
        <dbReference type="ARBA" id="ARBA00010961"/>
    </source>
</evidence>
<name>A0ABN6K723_9ACTO</name>
<evidence type="ECO:0000256" key="6">
    <source>
        <dbReference type="RuleBase" id="RU365089"/>
    </source>
</evidence>
<dbReference type="InterPro" id="IPR001207">
    <property type="entry name" value="Transposase_mutator"/>
</dbReference>
<sequence>MTVMDDKTVPASGAQVAAELRDCGALDGLLAQIREGSTPLTGQDGLLPALLKESLEAGLRAEPGDHLGYAKGEPTTEARGNARNGTTTKTIDSEVGSFEIEVPRDRAGSFTPRLVRKGQRPMDGLDACESPGLVRPGGLRSARHLPSPA</sequence>
<proteinExistence type="inferred from homology"/>
<reference evidence="8 9" key="1">
    <citation type="submission" date="2021-08" db="EMBL/GenBank/DDBJ databases">
        <title>Whole genome sequence of novel Actinomyces species strain MAS-1.</title>
        <authorList>
            <person name="Saito M."/>
            <person name="Kuwahara N."/>
            <person name="Takizawa T."/>
            <person name="Gotouda H."/>
            <person name="Ochiai T."/>
        </authorList>
    </citation>
    <scope>NUCLEOTIDE SEQUENCE [LARGE SCALE GENOMIC DNA]</scope>
    <source>
        <strain evidence="8 9">MAS-1</strain>
    </source>
</reference>
<dbReference type="Proteomes" id="UP000824496">
    <property type="component" value="Chromosome"/>
</dbReference>
<evidence type="ECO:0000256" key="1">
    <source>
        <dbReference type="ARBA" id="ARBA00002190"/>
    </source>
</evidence>
<evidence type="ECO:0000256" key="3">
    <source>
        <dbReference type="ARBA" id="ARBA00022578"/>
    </source>
</evidence>